<proteinExistence type="predicted"/>
<dbReference type="PaxDb" id="522772-Dacet_1403"/>
<dbReference type="OrthoDB" id="9788420at2"/>
<accession>D4H824</accession>
<dbReference type="InterPro" id="IPR052336">
    <property type="entry name" value="MlaD_Phospholipid_Transporter"/>
</dbReference>
<protein>
    <submittedName>
        <fullName evidence="3">Mammalian cell entry related domain protein</fullName>
    </submittedName>
</protein>
<dbReference type="KEGG" id="dap:Dacet_1403"/>
<feature type="region of interest" description="Disordered" evidence="1">
    <location>
        <begin position="385"/>
        <end position="418"/>
    </location>
</feature>
<keyword evidence="4" id="KW-1185">Reference proteome</keyword>
<dbReference type="HOGENOM" id="CLU_034188_0_0_0"/>
<sequence>MNFGLEAKVGVFVVGCLLLISAMSLRLVDFSFSDSAGVKVTTILNDAAGLTKDSPVIFSGVEVGKIREIKLENRKAVAELLINDQYELPANLKVLVRSKGFLGEKYAEFQLDGDIAQGILKDGDILTQGNEGTDIDQLTNKLGGIADDVQAITASLREVLATDQAKANMSVTISNIRDITDSVNKLVQNNEQRIDTIIMSMETLTTKLSEITVANTQNINDIMANINAITTDLKAQTPLISENLRVVTESLKNDGPTIASNVRSITDDVDEVMSSQKENLKKAIENIAEVSDKLGKTVDNLNEITGKVNSGEGTIGRLVNDEDTVDNLNGALTGLRDTLGKIDQFKVDLAFSAERYGEVDNSKGHVEVKITPGRKRYYLLGLSSDQDGTTETTNTSIHREPTHGSNAASGEDSLSYYEEKEEQNPDAMLWTLQYAHRFWDNFFFRVGLKESEAGIGLDYHPFTATEELEDKFVFKLDAYDFPDEDEDREVHMKAGLKYKFYKNLFITGGYDDFLNSDTDSWFVGAGVEFRDDDLKYLLGKTPMPN</sequence>
<evidence type="ECO:0000313" key="3">
    <source>
        <dbReference type="EMBL" id="ADD68173.1"/>
    </source>
</evidence>
<organism evidence="3 4">
    <name type="scientific">Denitrovibrio acetiphilus (strain DSM 12809 / NBRC 114555 / N2460)</name>
    <dbReference type="NCBI Taxonomy" id="522772"/>
    <lineage>
        <taxon>Bacteria</taxon>
        <taxon>Pseudomonadati</taxon>
        <taxon>Deferribacterota</taxon>
        <taxon>Deferribacteres</taxon>
        <taxon>Deferribacterales</taxon>
        <taxon>Geovibrionaceae</taxon>
        <taxon>Denitrovibrio</taxon>
    </lineage>
</organism>
<dbReference type="InterPro" id="IPR003399">
    <property type="entry name" value="Mce/MlaD"/>
</dbReference>
<name>D4H824_DENA2</name>
<feature type="compositionally biased region" description="Polar residues" evidence="1">
    <location>
        <begin position="385"/>
        <end position="396"/>
    </location>
</feature>
<evidence type="ECO:0000259" key="2">
    <source>
        <dbReference type="Pfam" id="PF02470"/>
    </source>
</evidence>
<dbReference type="STRING" id="522772.Dacet_1403"/>
<dbReference type="PANTHER" id="PTHR33371">
    <property type="entry name" value="INTERMEMBRANE PHOSPHOLIPID TRANSPORT SYSTEM BINDING PROTEIN MLAD-RELATED"/>
    <property type="match status" value="1"/>
</dbReference>
<dbReference type="Proteomes" id="UP000002012">
    <property type="component" value="Chromosome"/>
</dbReference>
<dbReference type="PANTHER" id="PTHR33371:SF4">
    <property type="entry name" value="INTERMEMBRANE PHOSPHOLIPID TRANSPORT SYSTEM BINDING PROTEIN MLAD"/>
    <property type="match status" value="1"/>
</dbReference>
<dbReference type="InterPro" id="IPR011250">
    <property type="entry name" value="OMP/PagP_B-barrel"/>
</dbReference>
<dbReference type="AlphaFoldDB" id="D4H824"/>
<dbReference type="eggNOG" id="COG1463">
    <property type="taxonomic scope" value="Bacteria"/>
</dbReference>
<dbReference type="InParanoid" id="D4H824"/>
<dbReference type="EMBL" id="CP001968">
    <property type="protein sequence ID" value="ADD68173.1"/>
    <property type="molecule type" value="Genomic_DNA"/>
</dbReference>
<evidence type="ECO:0000256" key="1">
    <source>
        <dbReference type="SAM" id="MobiDB-lite"/>
    </source>
</evidence>
<gene>
    <name evidence="3" type="ordered locus">Dacet_1403</name>
</gene>
<dbReference type="Pfam" id="PF02470">
    <property type="entry name" value="MlaD"/>
    <property type="match status" value="1"/>
</dbReference>
<dbReference type="RefSeq" id="WP_013010694.1">
    <property type="nucleotide sequence ID" value="NC_013943.1"/>
</dbReference>
<feature type="domain" description="Mce/MlaD" evidence="2">
    <location>
        <begin position="37"/>
        <end position="109"/>
    </location>
</feature>
<reference evidence="3 4" key="1">
    <citation type="journal article" date="2010" name="Stand. Genomic Sci.">
        <title>Complete genome sequence of Denitrovibrio acetiphilus type strain (N2460).</title>
        <authorList>
            <person name="Kiss H."/>
            <person name="Lang E."/>
            <person name="Lapidus A."/>
            <person name="Copeland A."/>
            <person name="Nolan M."/>
            <person name="Glavina Del Rio T."/>
            <person name="Chen F."/>
            <person name="Lucas S."/>
            <person name="Tice H."/>
            <person name="Cheng J.F."/>
            <person name="Han C."/>
            <person name="Goodwin L."/>
            <person name="Pitluck S."/>
            <person name="Liolios K."/>
            <person name="Pati A."/>
            <person name="Ivanova N."/>
            <person name="Mavromatis K."/>
            <person name="Chen A."/>
            <person name="Palaniappan K."/>
            <person name="Land M."/>
            <person name="Hauser L."/>
            <person name="Chang Y.J."/>
            <person name="Jeffries C.D."/>
            <person name="Detter J.C."/>
            <person name="Brettin T."/>
            <person name="Spring S."/>
            <person name="Rohde M."/>
            <person name="Goker M."/>
            <person name="Woyke T."/>
            <person name="Bristow J."/>
            <person name="Eisen J.A."/>
            <person name="Markowitz V."/>
            <person name="Hugenholtz P."/>
            <person name="Kyrpides N.C."/>
            <person name="Klenk H.P."/>
        </authorList>
    </citation>
    <scope>NUCLEOTIDE SEQUENCE [LARGE SCALE GENOMIC DNA]</scope>
    <source>
        <strain evidence="4">DSM 12809 / NBRC 114555 / N2460</strain>
    </source>
</reference>
<dbReference type="SUPFAM" id="SSF56925">
    <property type="entry name" value="OMPA-like"/>
    <property type="match status" value="1"/>
</dbReference>
<evidence type="ECO:0000313" key="4">
    <source>
        <dbReference type="Proteomes" id="UP000002012"/>
    </source>
</evidence>